<sequence length="156" mass="17220">MEYVDLDARTGELSGFLDPARYLSSLPSIAGDLPPGARAFATDPDHYDFRSRRCVKDLTVQAVRGAGTEEVEVELRHNCWKHDRDLIVRYTGVSSFLIDSVDGDHVRGTGLGAVMLDEILPHEDGCVHEIACWDGTLTVVCRDLRATWTEAVCSQA</sequence>
<evidence type="ECO:0000313" key="1">
    <source>
        <dbReference type="EMBL" id="QER87850.1"/>
    </source>
</evidence>
<dbReference type="Proteomes" id="UP000324308">
    <property type="component" value="Chromosome"/>
</dbReference>
<gene>
    <name evidence="1" type="ORF">F3L20_20210</name>
</gene>
<dbReference type="EMBL" id="CP043959">
    <property type="protein sequence ID" value="QER87850.1"/>
    <property type="molecule type" value="Genomic_DNA"/>
</dbReference>
<dbReference type="RefSeq" id="WP_150155560.1">
    <property type="nucleotide sequence ID" value="NZ_CP043959.1"/>
</dbReference>
<organism evidence="1 2">
    <name type="scientific">Streptomyces tendae</name>
    <dbReference type="NCBI Taxonomy" id="1932"/>
    <lineage>
        <taxon>Bacteria</taxon>
        <taxon>Bacillati</taxon>
        <taxon>Actinomycetota</taxon>
        <taxon>Actinomycetes</taxon>
        <taxon>Kitasatosporales</taxon>
        <taxon>Streptomycetaceae</taxon>
        <taxon>Streptomyces</taxon>
    </lineage>
</organism>
<accession>A0ABX5ZUG3</accession>
<evidence type="ECO:0008006" key="3">
    <source>
        <dbReference type="Google" id="ProtNLM"/>
    </source>
</evidence>
<reference evidence="1 2" key="1">
    <citation type="submission" date="2019-09" db="EMBL/GenBank/DDBJ databases">
        <title>Draft genome sequence of the Ebosin-producing strain Streptomyces sp. 139.</title>
        <authorList>
            <person name="Ai L."/>
            <person name="Geng M."/>
            <person name="Ma M."/>
            <person name="Bai L."/>
        </authorList>
    </citation>
    <scope>NUCLEOTIDE SEQUENCE [LARGE SCALE GENOMIC DNA]</scope>
    <source>
        <strain evidence="1 2">139</strain>
    </source>
</reference>
<protein>
    <recommendedName>
        <fullName evidence="3">ATP-binding protein</fullName>
    </recommendedName>
</protein>
<name>A0ABX5ZUG3_STRTE</name>
<keyword evidence="2" id="KW-1185">Reference proteome</keyword>
<evidence type="ECO:0000313" key="2">
    <source>
        <dbReference type="Proteomes" id="UP000324308"/>
    </source>
</evidence>
<proteinExistence type="predicted"/>